<dbReference type="OrthoDB" id="9812878at2"/>
<evidence type="ECO:0000256" key="4">
    <source>
        <dbReference type="ARBA" id="ARBA00023139"/>
    </source>
</evidence>
<keyword evidence="4" id="KW-0564">Palmitate</keyword>
<protein>
    <recommendedName>
        <fullName evidence="6">Lipoprotein</fullName>
    </recommendedName>
</protein>
<comment type="similarity">
    <text evidence="6">Belongs to the nlpA lipoprotein family.</text>
</comment>
<sequence length="270" mass="29627">MKKIVTLLVVLLSVSFLAACSEDSAENEIKVGATSVPHAEVLEEAKPILEEEGITLTIETYTDYALPNEDLSRGEIDANYFQHIPFFELSMDDNGYDLVNLGGIHIEPLGVYSKDISSVEEIEEGTEVIISRNVPDHGRILSLFEAQGFITLAEGVDKAGATVDDIIDNPLNLTFSPDVNPEFLIEAYENESDTLVAINTNYAIEAGLSPADDALFVEDSDSLYVNIIAARAEDEDDEHLNRLVEVLQSEEIQSFIEEQYEGQVVPVGAN</sequence>
<dbReference type="RefSeq" id="WP_110251198.1">
    <property type="nucleotide sequence ID" value="NZ_QJJR01000005.1"/>
</dbReference>
<dbReference type="Proteomes" id="UP000247922">
    <property type="component" value="Unassembled WGS sequence"/>
</dbReference>
<proteinExistence type="inferred from homology"/>
<evidence type="ECO:0000256" key="7">
    <source>
        <dbReference type="PIRSR" id="PIRSR002854-1"/>
    </source>
</evidence>
<feature type="lipid moiety-binding region" description="S-diacylglycerol cysteine" evidence="7">
    <location>
        <position position="20"/>
    </location>
</feature>
<dbReference type="InterPro" id="IPR004872">
    <property type="entry name" value="Lipoprotein_NlpA"/>
</dbReference>
<accession>A0A2V3WAI4</accession>
<evidence type="ECO:0000256" key="3">
    <source>
        <dbReference type="ARBA" id="ARBA00023136"/>
    </source>
</evidence>
<dbReference type="PROSITE" id="PS51257">
    <property type="entry name" value="PROKAR_LIPOPROTEIN"/>
    <property type="match status" value="1"/>
</dbReference>
<gene>
    <name evidence="9" type="ORF">DES38_10536</name>
</gene>
<dbReference type="PIRSF" id="PIRSF002854">
    <property type="entry name" value="MetQ"/>
    <property type="match status" value="1"/>
</dbReference>
<reference evidence="9 10" key="1">
    <citation type="submission" date="2018-05" db="EMBL/GenBank/DDBJ databases">
        <title>Genomic Encyclopedia of Type Strains, Phase IV (KMG-IV): sequencing the most valuable type-strain genomes for metagenomic binning, comparative biology and taxonomic classification.</title>
        <authorList>
            <person name="Goeker M."/>
        </authorList>
    </citation>
    <scope>NUCLEOTIDE SEQUENCE [LARGE SCALE GENOMIC DNA]</scope>
    <source>
        <strain evidence="9 10">DSM 22440</strain>
    </source>
</reference>
<evidence type="ECO:0000256" key="8">
    <source>
        <dbReference type="SAM" id="SignalP"/>
    </source>
</evidence>
<comment type="caution">
    <text evidence="9">The sequence shown here is derived from an EMBL/GenBank/DDBJ whole genome shotgun (WGS) entry which is preliminary data.</text>
</comment>
<dbReference type="SUPFAM" id="SSF53850">
    <property type="entry name" value="Periplasmic binding protein-like II"/>
    <property type="match status" value="1"/>
</dbReference>
<dbReference type="Pfam" id="PF03180">
    <property type="entry name" value="Lipoprotein_9"/>
    <property type="match status" value="1"/>
</dbReference>
<dbReference type="AlphaFoldDB" id="A0A2V3WAI4"/>
<evidence type="ECO:0000313" key="10">
    <source>
        <dbReference type="Proteomes" id="UP000247922"/>
    </source>
</evidence>
<keyword evidence="10" id="KW-1185">Reference proteome</keyword>
<dbReference type="Gene3D" id="3.40.190.10">
    <property type="entry name" value="Periplasmic binding protein-like II"/>
    <property type="match status" value="2"/>
</dbReference>
<keyword evidence="2 8" id="KW-0732">Signal</keyword>
<feature type="signal peptide" evidence="8">
    <location>
        <begin position="1"/>
        <end position="18"/>
    </location>
</feature>
<dbReference type="EMBL" id="QJJR01000005">
    <property type="protein sequence ID" value="PXW91417.1"/>
    <property type="molecule type" value="Genomic_DNA"/>
</dbReference>
<name>A0A2V3WAI4_9BACI</name>
<evidence type="ECO:0000313" key="9">
    <source>
        <dbReference type="EMBL" id="PXW91417.1"/>
    </source>
</evidence>
<feature type="chain" id="PRO_5038974575" description="Lipoprotein" evidence="8">
    <location>
        <begin position="19"/>
        <end position="270"/>
    </location>
</feature>
<dbReference type="PANTHER" id="PTHR30429">
    <property type="entry name" value="D-METHIONINE-BINDING LIPOPROTEIN METQ"/>
    <property type="match status" value="1"/>
</dbReference>
<dbReference type="GO" id="GO:0016020">
    <property type="term" value="C:membrane"/>
    <property type="evidence" value="ECO:0007669"/>
    <property type="project" value="UniProtKB-SubCell"/>
</dbReference>
<comment type="subcellular location">
    <subcellularLocation>
        <location evidence="1">Membrane</location>
        <topology evidence="1">Lipid-anchor</topology>
    </subcellularLocation>
</comment>
<dbReference type="PANTHER" id="PTHR30429:SF0">
    <property type="entry name" value="METHIONINE-BINDING LIPOPROTEIN METQ"/>
    <property type="match status" value="1"/>
</dbReference>
<keyword evidence="3" id="KW-0472">Membrane</keyword>
<evidence type="ECO:0000256" key="1">
    <source>
        <dbReference type="ARBA" id="ARBA00004635"/>
    </source>
</evidence>
<evidence type="ECO:0000256" key="2">
    <source>
        <dbReference type="ARBA" id="ARBA00022729"/>
    </source>
</evidence>
<organism evidence="9 10">
    <name type="scientific">Streptohalobacillus salinus</name>
    <dbReference type="NCBI Taxonomy" id="621096"/>
    <lineage>
        <taxon>Bacteria</taxon>
        <taxon>Bacillati</taxon>
        <taxon>Bacillota</taxon>
        <taxon>Bacilli</taxon>
        <taxon>Bacillales</taxon>
        <taxon>Bacillaceae</taxon>
        <taxon>Streptohalobacillus</taxon>
    </lineage>
</organism>
<evidence type="ECO:0000256" key="5">
    <source>
        <dbReference type="ARBA" id="ARBA00023288"/>
    </source>
</evidence>
<evidence type="ECO:0000256" key="6">
    <source>
        <dbReference type="PIRNR" id="PIRNR002854"/>
    </source>
</evidence>
<keyword evidence="5 6" id="KW-0449">Lipoprotein</keyword>